<proteinExistence type="predicted"/>
<dbReference type="Pfam" id="PF21597">
    <property type="entry name" value="TetR_C_43"/>
    <property type="match status" value="1"/>
</dbReference>
<dbReference type="EMBL" id="JNFP01000001">
    <property type="protein sequence ID" value="KIA66630.1"/>
    <property type="molecule type" value="Genomic_DNA"/>
</dbReference>
<evidence type="ECO:0000259" key="5">
    <source>
        <dbReference type="PROSITE" id="PS50977"/>
    </source>
</evidence>
<dbReference type="InterPro" id="IPR001647">
    <property type="entry name" value="HTH_TetR"/>
</dbReference>
<dbReference type="InterPro" id="IPR049445">
    <property type="entry name" value="TetR_SbtR-like_C"/>
</dbReference>
<feature type="DNA-binding region" description="H-T-H motif" evidence="4">
    <location>
        <begin position="37"/>
        <end position="56"/>
    </location>
</feature>
<accession>A0ABR4ZNI1</accession>
<dbReference type="Gene3D" id="1.10.357.10">
    <property type="entry name" value="Tetracycline Repressor, domain 2"/>
    <property type="match status" value="1"/>
</dbReference>
<organism evidence="6 7">
    <name type="scientific">Nocardia vulneris</name>
    <dbReference type="NCBI Taxonomy" id="1141657"/>
    <lineage>
        <taxon>Bacteria</taxon>
        <taxon>Bacillati</taxon>
        <taxon>Actinomycetota</taxon>
        <taxon>Actinomycetes</taxon>
        <taxon>Mycobacteriales</taxon>
        <taxon>Nocardiaceae</taxon>
        <taxon>Nocardia</taxon>
    </lineage>
</organism>
<dbReference type="Pfam" id="PF00440">
    <property type="entry name" value="TetR_N"/>
    <property type="match status" value="1"/>
</dbReference>
<dbReference type="RefSeq" id="WP_043663125.1">
    <property type="nucleotide sequence ID" value="NZ_BDCI01000004.1"/>
</dbReference>
<name>A0ABR4ZNI1_9NOCA</name>
<evidence type="ECO:0000256" key="2">
    <source>
        <dbReference type="ARBA" id="ARBA00023125"/>
    </source>
</evidence>
<keyword evidence="2 4" id="KW-0238">DNA-binding</keyword>
<evidence type="ECO:0000256" key="4">
    <source>
        <dbReference type="PROSITE-ProRule" id="PRU00335"/>
    </source>
</evidence>
<feature type="domain" description="HTH tetR-type" evidence="5">
    <location>
        <begin position="15"/>
        <end position="74"/>
    </location>
</feature>
<gene>
    <name evidence="6" type="ORF">FG87_00430</name>
</gene>
<dbReference type="PANTHER" id="PTHR30055">
    <property type="entry name" value="HTH-TYPE TRANSCRIPTIONAL REGULATOR RUTR"/>
    <property type="match status" value="1"/>
</dbReference>
<dbReference type="InterPro" id="IPR036271">
    <property type="entry name" value="Tet_transcr_reg_TetR-rel_C_sf"/>
</dbReference>
<dbReference type="PROSITE" id="PS50977">
    <property type="entry name" value="HTH_TETR_2"/>
    <property type="match status" value="1"/>
</dbReference>
<dbReference type="SUPFAM" id="SSF46689">
    <property type="entry name" value="Homeodomain-like"/>
    <property type="match status" value="1"/>
</dbReference>
<evidence type="ECO:0000256" key="3">
    <source>
        <dbReference type="ARBA" id="ARBA00023163"/>
    </source>
</evidence>
<dbReference type="SUPFAM" id="SSF48498">
    <property type="entry name" value="Tetracyclin repressor-like, C-terminal domain"/>
    <property type="match status" value="1"/>
</dbReference>
<evidence type="ECO:0000256" key="1">
    <source>
        <dbReference type="ARBA" id="ARBA00023015"/>
    </source>
</evidence>
<evidence type="ECO:0000313" key="7">
    <source>
        <dbReference type="Proteomes" id="UP000031364"/>
    </source>
</evidence>
<dbReference type="Proteomes" id="UP000031364">
    <property type="component" value="Unassembled WGS sequence"/>
</dbReference>
<keyword evidence="7" id="KW-1185">Reference proteome</keyword>
<keyword evidence="1" id="KW-0805">Transcription regulation</keyword>
<dbReference type="PRINTS" id="PR00455">
    <property type="entry name" value="HTHTETR"/>
</dbReference>
<dbReference type="PANTHER" id="PTHR30055:SF234">
    <property type="entry name" value="HTH-TYPE TRANSCRIPTIONAL REGULATOR BETI"/>
    <property type="match status" value="1"/>
</dbReference>
<dbReference type="InterPro" id="IPR050109">
    <property type="entry name" value="HTH-type_TetR-like_transc_reg"/>
</dbReference>
<protein>
    <submittedName>
        <fullName evidence="6">TetR family transcriptional regulator</fullName>
    </submittedName>
</protein>
<keyword evidence="3" id="KW-0804">Transcription</keyword>
<sequence length="189" mass="20699">MGAPTAARPMRADARRNYERIIECAREAFAAHGPQAPLDDIARQAQVGPGTLYRHFPNRDALIEAVYRSSLEGLSRRAYELLEKHSPADALAQWMQALVEYVMDRHNLVTTLKAVMDHESEVFTLCRATITDAAAALLQPAQAAGAIRADVEPRDLLRFGHGIGAACEKTPEAAPRMLAVTLDGLRTAR</sequence>
<reference evidence="6 7" key="1">
    <citation type="journal article" date="2014" name="Int. J. Syst. Evol. Microbiol.">
        <title>Nocardia vulneris sp. nov., isolated from wounds of human patients in North America.</title>
        <authorList>
            <person name="Lasker B.A."/>
            <person name="Bell M."/>
            <person name="Klenk H.P."/>
            <person name="Sproer C."/>
            <person name="Schumann C."/>
            <person name="Schumann P."/>
            <person name="Brown J.M."/>
        </authorList>
    </citation>
    <scope>NUCLEOTIDE SEQUENCE [LARGE SCALE GENOMIC DNA]</scope>
    <source>
        <strain evidence="6 7">W9851</strain>
    </source>
</reference>
<dbReference type="InterPro" id="IPR009057">
    <property type="entry name" value="Homeodomain-like_sf"/>
</dbReference>
<comment type="caution">
    <text evidence="6">The sequence shown here is derived from an EMBL/GenBank/DDBJ whole genome shotgun (WGS) entry which is preliminary data.</text>
</comment>
<evidence type="ECO:0000313" key="6">
    <source>
        <dbReference type="EMBL" id="KIA66630.1"/>
    </source>
</evidence>